<protein>
    <submittedName>
        <fullName evidence="1">Uncharacterized protein</fullName>
    </submittedName>
</protein>
<sequence length="161" mass="18899">MQLFTFDSPKILKSAVYREDGDDRSLQYTIATTKQTFARQRTTVRDGAVAAEIDWRERTFEIAGERHGVDGLKRKVSNFSETRYWKWLNGRGEEYKVKYFNADETWTVKASTGEIVAEFTSQLGRGKLPVLRMVEDQDDIERWFLLLVLLYSETKRLDRED</sequence>
<gene>
    <name evidence="1" type="ORF">B0H17DRAFT_1202730</name>
</gene>
<reference evidence="1" key="1">
    <citation type="submission" date="2023-03" db="EMBL/GenBank/DDBJ databases">
        <title>Massive genome expansion in bonnet fungi (Mycena s.s.) driven by repeated elements and novel gene families across ecological guilds.</title>
        <authorList>
            <consortium name="Lawrence Berkeley National Laboratory"/>
            <person name="Harder C.B."/>
            <person name="Miyauchi S."/>
            <person name="Viragh M."/>
            <person name="Kuo A."/>
            <person name="Thoen E."/>
            <person name="Andreopoulos B."/>
            <person name="Lu D."/>
            <person name="Skrede I."/>
            <person name="Drula E."/>
            <person name="Henrissat B."/>
            <person name="Morin E."/>
            <person name="Kohler A."/>
            <person name="Barry K."/>
            <person name="LaButti K."/>
            <person name="Morin E."/>
            <person name="Salamov A."/>
            <person name="Lipzen A."/>
            <person name="Mereny Z."/>
            <person name="Hegedus B."/>
            <person name="Baldrian P."/>
            <person name="Stursova M."/>
            <person name="Weitz H."/>
            <person name="Taylor A."/>
            <person name="Grigoriev I.V."/>
            <person name="Nagy L.G."/>
            <person name="Martin F."/>
            <person name="Kauserud H."/>
        </authorList>
    </citation>
    <scope>NUCLEOTIDE SEQUENCE</scope>
    <source>
        <strain evidence="1">CBHHK067</strain>
    </source>
</reference>
<name>A0AAD7DD74_MYCRO</name>
<dbReference type="AlphaFoldDB" id="A0AAD7DD74"/>
<accession>A0AAD7DD74</accession>
<dbReference type="EMBL" id="JARKIE010000076">
    <property type="protein sequence ID" value="KAJ7688871.1"/>
    <property type="molecule type" value="Genomic_DNA"/>
</dbReference>
<comment type="caution">
    <text evidence="1">The sequence shown here is derived from an EMBL/GenBank/DDBJ whole genome shotgun (WGS) entry which is preliminary data.</text>
</comment>
<dbReference type="Proteomes" id="UP001221757">
    <property type="component" value="Unassembled WGS sequence"/>
</dbReference>
<proteinExistence type="predicted"/>
<keyword evidence="2" id="KW-1185">Reference proteome</keyword>
<evidence type="ECO:0000313" key="1">
    <source>
        <dbReference type="EMBL" id="KAJ7688871.1"/>
    </source>
</evidence>
<organism evidence="1 2">
    <name type="scientific">Mycena rosella</name>
    <name type="common">Pink bonnet</name>
    <name type="synonym">Agaricus rosellus</name>
    <dbReference type="NCBI Taxonomy" id="1033263"/>
    <lineage>
        <taxon>Eukaryota</taxon>
        <taxon>Fungi</taxon>
        <taxon>Dikarya</taxon>
        <taxon>Basidiomycota</taxon>
        <taxon>Agaricomycotina</taxon>
        <taxon>Agaricomycetes</taxon>
        <taxon>Agaricomycetidae</taxon>
        <taxon>Agaricales</taxon>
        <taxon>Marasmiineae</taxon>
        <taxon>Mycenaceae</taxon>
        <taxon>Mycena</taxon>
    </lineage>
</organism>
<evidence type="ECO:0000313" key="2">
    <source>
        <dbReference type="Proteomes" id="UP001221757"/>
    </source>
</evidence>